<evidence type="ECO:0000313" key="2">
    <source>
        <dbReference type="Proteomes" id="UP000284702"/>
    </source>
</evidence>
<proteinExistence type="predicted"/>
<organism evidence="1 2">
    <name type="scientific">Aphanomyces astaci</name>
    <name type="common">Crayfish plague agent</name>
    <dbReference type="NCBI Taxonomy" id="112090"/>
    <lineage>
        <taxon>Eukaryota</taxon>
        <taxon>Sar</taxon>
        <taxon>Stramenopiles</taxon>
        <taxon>Oomycota</taxon>
        <taxon>Saprolegniomycetes</taxon>
        <taxon>Saprolegniales</taxon>
        <taxon>Verrucalvaceae</taxon>
        <taxon>Aphanomyces</taxon>
    </lineage>
</organism>
<dbReference type="VEuPathDB" id="FungiDB:H257_12670"/>
<name>A0A425CTD1_APHAT</name>
<protein>
    <submittedName>
        <fullName evidence="1">Uncharacterized protein</fullName>
    </submittedName>
</protein>
<comment type="caution">
    <text evidence="1">The sequence shown here is derived from an EMBL/GenBank/DDBJ whole genome shotgun (WGS) entry which is preliminary data.</text>
</comment>
<dbReference type="Proteomes" id="UP000284702">
    <property type="component" value="Unassembled WGS sequence"/>
</dbReference>
<sequence>MSTDVQAAVARPDCTHRANFDHSDAESSHTDQATCIDLTEDDGTAALPAFLWQDKTVRRVPEGWEFPAYPMDEMWFMWFLGDVDDDFRVISPFRLLSSDDFDDAESQLRLVTTQQRMSQLMEVLPTITERVTTGDDLAALARKDVATFEALYTRACHGACGPPLRDMSCQEAGLSALSYQIVHNTMQWLSYLASLSPCTPKDDESISASIDDVDARYDSAIHRAPSDLSTATVYQVYHVLAKSIVRQHMQGNGSTSTSSTTRLPTFDTFPLLSLAQVWLRWFHPISRSMAYGRRRAWEASAVSTDRLHHAQTIVDALVAIAIEYRYTSSVGDLEAKTDAQLMEILSDVFATFQSRCLIKRRGRRPSINSKVTALYFAMKREDARPPKRRMLSDGSDDS</sequence>
<dbReference type="EMBL" id="MZMZ02003948">
    <property type="protein sequence ID" value="RQM20307.1"/>
    <property type="molecule type" value="Genomic_DNA"/>
</dbReference>
<dbReference type="AlphaFoldDB" id="A0A425CTD1"/>
<keyword evidence="2" id="KW-1185">Reference proteome</keyword>
<gene>
    <name evidence="1" type="ORF">B5M09_009833</name>
</gene>
<evidence type="ECO:0000313" key="1">
    <source>
        <dbReference type="EMBL" id="RQM20307.1"/>
    </source>
</evidence>
<reference evidence="1" key="1">
    <citation type="submission" date="2018-07" db="EMBL/GenBank/DDBJ databases">
        <title>Annotation of Aphanomyces astaci genome assembly.</title>
        <authorList>
            <person name="Studholme D.J."/>
        </authorList>
    </citation>
    <scope>NUCLEOTIDE SEQUENCE [LARGE SCALE GENOMIC DNA]</scope>
    <source>
        <strain evidence="1">Pc</strain>
    </source>
</reference>
<accession>A0A425CTD1</accession>